<gene>
    <name evidence="5" type="ORF">EVAR_28642_1</name>
</gene>
<dbReference type="Gene3D" id="3.30.420.10">
    <property type="entry name" value="Ribonuclease H-like superfamily/Ribonuclease H"/>
    <property type="match status" value="1"/>
</dbReference>
<dbReference type="PANTHER" id="PTHR11439:SF483">
    <property type="entry name" value="PEPTIDE SYNTHASE GLIP-LIKE, PUTATIVE (AFU_ORTHOLOGUE AFUA_3G12920)-RELATED"/>
    <property type="match status" value="1"/>
</dbReference>
<feature type="region of interest" description="Disordered" evidence="1">
    <location>
        <begin position="276"/>
        <end position="299"/>
    </location>
</feature>
<dbReference type="Pfam" id="PF07727">
    <property type="entry name" value="RVT_2"/>
    <property type="match status" value="1"/>
</dbReference>
<comment type="caution">
    <text evidence="5">The sequence shown here is derived from an EMBL/GenBank/DDBJ whole genome shotgun (WGS) entry which is preliminary data.</text>
</comment>
<feature type="domain" description="GAG-pre-integrase" evidence="3">
    <location>
        <begin position="53"/>
        <end position="99"/>
    </location>
</feature>
<dbReference type="Proteomes" id="UP000299102">
    <property type="component" value="Unassembled WGS sequence"/>
</dbReference>
<proteinExistence type="predicted"/>
<reference evidence="5 6" key="1">
    <citation type="journal article" date="2019" name="Commun. Biol.">
        <title>The bagworm genome reveals a unique fibroin gene that provides high tensile strength.</title>
        <authorList>
            <person name="Kono N."/>
            <person name="Nakamura H."/>
            <person name="Ohtoshi R."/>
            <person name="Tomita M."/>
            <person name="Numata K."/>
            <person name="Arakawa K."/>
        </authorList>
    </citation>
    <scope>NUCLEOTIDE SEQUENCE [LARGE SCALE GENOMIC DNA]</scope>
</reference>
<dbReference type="AlphaFoldDB" id="A0A4C1ZIU7"/>
<dbReference type="PANTHER" id="PTHR11439">
    <property type="entry name" value="GAG-POL-RELATED RETROTRANSPOSON"/>
    <property type="match status" value="1"/>
</dbReference>
<feature type="domain" description="Reverse transcriptase Ty1/copia-type" evidence="2">
    <location>
        <begin position="360"/>
        <end position="484"/>
    </location>
</feature>
<sequence length="702" mass="79979">MSSNNSLVLIEKLTGRENYGTWRFAVKTYLEHEELWNCIERSGEPENSDVDEQDVYIWHQRMGHLNFQDLTKIVENTNGVKISKKDDKLTCLTCLEGKQKRLPFKHSESKTIKLLELVHSDICGPMETRSLEGANYFMTFIDDYSKKVTNKITETQDTRRNMDKKKPNIHHLKVFGCEAMIHLPKEKRKKWDSKAQKAIFIGYCEHTKGYRFLLPGSRTVIKNKDAMFLESTVKKNYVPVDLTIDSSMYDLSSEPNDTSEISDTNETSQTTNTEYFLESNTSSSSEYSPNQTFKTPPRLNITLKPRNKELRKKLNYEQSYLCCNEDVSVPFNYSEAIASPDSEKWKTSIRKELEAHHQNGIWTLIEKPPNAKSIGSKWIFQIKDETTGPRFKARLCAKGYAQQEGIDYNETFSPTVRYDSIRLLISIAAQEKLEIVQFDVTTAFLYGQLHENILMTPPEGLDCKPNMVCKLVKSLYGLKQAPSIPADPHVKLQKADDKPKKDHPYREAVGSLIHAAAVSRPDIMFAVSQVSRYLHSYDDSHWNAVMKILKYLKETKDHGLNYMSECTDLIGYSDADFANDIETRRSITGYVFLKNGAAVTWSTQRQQTVALSTTKSEFMAVCAATKEAIWLRQLLCDILISPGSVQIETVVGKEVVIESGTGNRIENGTKIRIESGRGTETKNGTRSKTNVGTRSKSNRDRN</sequence>
<dbReference type="InterPro" id="IPR013103">
    <property type="entry name" value="RVT_2"/>
</dbReference>
<dbReference type="STRING" id="151549.A0A4C1ZIU7"/>
<evidence type="ECO:0000259" key="3">
    <source>
        <dbReference type="Pfam" id="PF13976"/>
    </source>
</evidence>
<feature type="region of interest" description="Disordered" evidence="1">
    <location>
        <begin position="667"/>
        <end position="702"/>
    </location>
</feature>
<feature type="compositionally biased region" description="Basic and acidic residues" evidence="1">
    <location>
        <begin position="667"/>
        <end position="680"/>
    </location>
</feature>
<dbReference type="InterPro" id="IPR025724">
    <property type="entry name" value="GAG-pre-integrase_dom"/>
</dbReference>
<dbReference type="InterPro" id="IPR057670">
    <property type="entry name" value="SH3_retrovirus"/>
</dbReference>
<feature type="domain" description="Retroviral polymerase SH3-like" evidence="4">
    <location>
        <begin position="177"/>
        <end position="235"/>
    </location>
</feature>
<dbReference type="Pfam" id="PF13976">
    <property type="entry name" value="gag_pre-integrs"/>
    <property type="match status" value="1"/>
</dbReference>
<accession>A0A4C1ZIU7</accession>
<dbReference type="EMBL" id="BGZK01001882">
    <property type="protein sequence ID" value="GBP87760.1"/>
    <property type="molecule type" value="Genomic_DNA"/>
</dbReference>
<evidence type="ECO:0000313" key="5">
    <source>
        <dbReference type="EMBL" id="GBP87760.1"/>
    </source>
</evidence>
<organism evidence="5 6">
    <name type="scientific">Eumeta variegata</name>
    <name type="common">Bagworm moth</name>
    <name type="synonym">Eumeta japonica</name>
    <dbReference type="NCBI Taxonomy" id="151549"/>
    <lineage>
        <taxon>Eukaryota</taxon>
        <taxon>Metazoa</taxon>
        <taxon>Ecdysozoa</taxon>
        <taxon>Arthropoda</taxon>
        <taxon>Hexapoda</taxon>
        <taxon>Insecta</taxon>
        <taxon>Pterygota</taxon>
        <taxon>Neoptera</taxon>
        <taxon>Endopterygota</taxon>
        <taxon>Lepidoptera</taxon>
        <taxon>Glossata</taxon>
        <taxon>Ditrysia</taxon>
        <taxon>Tineoidea</taxon>
        <taxon>Psychidae</taxon>
        <taxon>Oiketicinae</taxon>
        <taxon>Eumeta</taxon>
    </lineage>
</organism>
<dbReference type="Pfam" id="PF25597">
    <property type="entry name" value="SH3_retrovirus"/>
    <property type="match status" value="1"/>
</dbReference>
<dbReference type="OrthoDB" id="422839at2759"/>
<evidence type="ECO:0000259" key="2">
    <source>
        <dbReference type="Pfam" id="PF07727"/>
    </source>
</evidence>
<keyword evidence="6" id="KW-1185">Reference proteome</keyword>
<protein>
    <submittedName>
        <fullName evidence="5">Retrovirus-related Pol polyprotein from transposon TNT 1-94</fullName>
    </submittedName>
</protein>
<evidence type="ECO:0000259" key="4">
    <source>
        <dbReference type="Pfam" id="PF25597"/>
    </source>
</evidence>
<feature type="compositionally biased region" description="Polar residues" evidence="1">
    <location>
        <begin position="681"/>
        <end position="695"/>
    </location>
</feature>
<name>A0A4C1ZIU7_EUMVA</name>
<dbReference type="CDD" id="cd09272">
    <property type="entry name" value="RNase_HI_RT_Ty1"/>
    <property type="match status" value="1"/>
</dbReference>
<dbReference type="GO" id="GO:0003676">
    <property type="term" value="F:nucleic acid binding"/>
    <property type="evidence" value="ECO:0007669"/>
    <property type="project" value="InterPro"/>
</dbReference>
<dbReference type="InterPro" id="IPR036397">
    <property type="entry name" value="RNaseH_sf"/>
</dbReference>
<evidence type="ECO:0000256" key="1">
    <source>
        <dbReference type="SAM" id="MobiDB-lite"/>
    </source>
</evidence>
<feature type="compositionally biased region" description="Low complexity" evidence="1">
    <location>
        <begin position="279"/>
        <end position="288"/>
    </location>
</feature>
<evidence type="ECO:0000313" key="6">
    <source>
        <dbReference type="Proteomes" id="UP000299102"/>
    </source>
</evidence>